<dbReference type="RefSeq" id="WP_239151607.1">
    <property type="nucleotide sequence ID" value="NZ_BOPG01000019.1"/>
</dbReference>
<feature type="transmembrane region" description="Helical" evidence="2">
    <location>
        <begin position="12"/>
        <end position="34"/>
    </location>
</feature>
<dbReference type="InterPro" id="IPR002591">
    <property type="entry name" value="Phosphodiest/P_Trfase"/>
</dbReference>
<comment type="caution">
    <text evidence="3">The sequence shown here is derived from an EMBL/GenBank/DDBJ whole genome shotgun (WGS) entry which is preliminary data.</text>
</comment>
<evidence type="ECO:0000256" key="1">
    <source>
        <dbReference type="SAM" id="MobiDB-lite"/>
    </source>
</evidence>
<feature type="transmembrane region" description="Helical" evidence="2">
    <location>
        <begin position="110"/>
        <end position="131"/>
    </location>
</feature>
<keyword evidence="4" id="KW-1185">Reference proteome</keyword>
<dbReference type="Pfam" id="PF04020">
    <property type="entry name" value="Phage_holin_4_2"/>
    <property type="match status" value="1"/>
</dbReference>
<reference evidence="3" key="1">
    <citation type="submission" date="2021-01" db="EMBL/GenBank/DDBJ databases">
        <title>Whole genome shotgun sequence of Virgisporangium aurantiacum NBRC 16421.</title>
        <authorList>
            <person name="Komaki H."/>
            <person name="Tamura T."/>
        </authorList>
    </citation>
    <scope>NUCLEOTIDE SEQUENCE</scope>
    <source>
        <strain evidence="3">NBRC 16421</strain>
    </source>
</reference>
<dbReference type="EMBL" id="BOPG01000019">
    <property type="protein sequence ID" value="GIJ55616.1"/>
    <property type="molecule type" value="Genomic_DNA"/>
</dbReference>
<dbReference type="AlphaFoldDB" id="A0A8J4DZD6"/>
<feature type="transmembrane region" description="Helical" evidence="2">
    <location>
        <begin position="70"/>
        <end position="90"/>
    </location>
</feature>
<dbReference type="Proteomes" id="UP000612585">
    <property type="component" value="Unassembled WGS sequence"/>
</dbReference>
<keyword evidence="2" id="KW-0812">Transmembrane</keyword>
<dbReference type="SUPFAM" id="SSF53649">
    <property type="entry name" value="Alkaline phosphatase-like"/>
    <property type="match status" value="1"/>
</dbReference>
<dbReference type="InterPro" id="IPR017850">
    <property type="entry name" value="Alkaline_phosphatase_core_sf"/>
</dbReference>
<feature type="compositionally biased region" description="Pro residues" evidence="1">
    <location>
        <begin position="620"/>
        <end position="640"/>
    </location>
</feature>
<dbReference type="InterPro" id="IPR007165">
    <property type="entry name" value="Phage_holin_4_2"/>
</dbReference>
<accession>A0A8J4DZD6</accession>
<dbReference type="Pfam" id="PF01663">
    <property type="entry name" value="Phosphodiest"/>
    <property type="match status" value="1"/>
</dbReference>
<sequence length="656" mass="70090">MENVDVLTARHLPRLLGIVLLDWAALGATVWLVPGISADSGWTVLVLAAVLGALAAVLRPALVRLLTRVGWAGVGLGWLLSQALFVYVALSVTPGVRVDDFWSAFWASWLYGALVSLVLWFVTAGDLSVMARHLTRVNRRYRRAAPATTVPGVLLIQVDGLSAPLAEWAVRCGNLPTLGRWLRSGSHVLTEWHAELPATTPASQAGLLHGTSDQIPAFRWYEKDAGRLVVTNRPADSAMVEARMSTGRGLLADGGVSVSNVFSGDAPTSLLTMSSAGRRGGPGRPARYLTTFLLDPFGLTHALVLTAGEMVKELHQARRQRVRNVEPRTPRPAAYVVLRGVTNVLMRHINLSIIAEHLMRGAPAVYCDFVDYDEIAHHAGPARPESLAALEGLDGVLATLELVADAAPRPYRIVVLSDHGQSQGATFLQRYGVGLDGLVRTFTPEPTVVVASGNLGMVYLIDRPGRLTMEDLDEAHPRLLPGLTGHPGIGWVMVRTRARGPVVLGPSGRHFLATGLVEGVDPLGPFGPRAADDVRRHDSLPHVGDVVVNSALDPATDEVYAFEELIGSHGGLGGWQNRPFLVRPAGWPVEGDLVGADAVHRQLLVWMGRRTPAPATTPTGPVPVPVPVPGPGPGPVPVPDPDPDPGPRHRPAAEPQ</sequence>
<keyword evidence="2" id="KW-1133">Transmembrane helix</keyword>
<protein>
    <submittedName>
        <fullName evidence="3">Membrane protein</fullName>
    </submittedName>
</protein>
<feature type="region of interest" description="Disordered" evidence="1">
    <location>
        <begin position="614"/>
        <end position="656"/>
    </location>
</feature>
<organism evidence="3 4">
    <name type="scientific">Virgisporangium aurantiacum</name>
    <dbReference type="NCBI Taxonomy" id="175570"/>
    <lineage>
        <taxon>Bacteria</taxon>
        <taxon>Bacillati</taxon>
        <taxon>Actinomycetota</taxon>
        <taxon>Actinomycetes</taxon>
        <taxon>Micromonosporales</taxon>
        <taxon>Micromonosporaceae</taxon>
        <taxon>Virgisporangium</taxon>
    </lineage>
</organism>
<evidence type="ECO:0000313" key="3">
    <source>
        <dbReference type="EMBL" id="GIJ55616.1"/>
    </source>
</evidence>
<feature type="transmembrane region" description="Helical" evidence="2">
    <location>
        <begin position="40"/>
        <end position="58"/>
    </location>
</feature>
<dbReference type="Gene3D" id="3.40.720.10">
    <property type="entry name" value="Alkaline Phosphatase, subunit A"/>
    <property type="match status" value="1"/>
</dbReference>
<gene>
    <name evidence="3" type="ORF">Vau01_031320</name>
</gene>
<proteinExistence type="predicted"/>
<evidence type="ECO:0000256" key="2">
    <source>
        <dbReference type="SAM" id="Phobius"/>
    </source>
</evidence>
<evidence type="ECO:0000313" key="4">
    <source>
        <dbReference type="Proteomes" id="UP000612585"/>
    </source>
</evidence>
<keyword evidence="2" id="KW-0472">Membrane</keyword>
<name>A0A8J4DZD6_9ACTN</name>